<proteinExistence type="predicted"/>
<name>A0A090N827_AFIFE</name>
<keyword evidence="1" id="KW-1133">Transmembrane helix</keyword>
<reference evidence="2 3" key="1">
    <citation type="journal article" date="2014" name="Genome Announc.">
        <title>Genome Sequence of Afipia felis Strain 76713, Isolated in Hospital Water Using an Amoeba Co-Culture Procedure.</title>
        <authorList>
            <person name="Benamar S."/>
            <person name="La Scola B."/>
            <person name="Croce O."/>
        </authorList>
    </citation>
    <scope>NUCLEOTIDE SEQUENCE [LARGE SCALE GENOMIC DNA]</scope>
    <source>
        <strain evidence="2 3">76713</strain>
    </source>
</reference>
<evidence type="ECO:0000313" key="3">
    <source>
        <dbReference type="Proteomes" id="UP000035762"/>
    </source>
</evidence>
<comment type="caution">
    <text evidence="2">The sequence shown here is derived from an EMBL/GenBank/DDBJ whole genome shotgun (WGS) entry which is preliminary data.</text>
</comment>
<keyword evidence="1" id="KW-0472">Membrane</keyword>
<dbReference type="AlphaFoldDB" id="A0A090N827"/>
<organism evidence="2 3">
    <name type="scientific">Afipia felis</name>
    <name type="common">Cat scratch disease bacillus</name>
    <dbReference type="NCBI Taxonomy" id="1035"/>
    <lineage>
        <taxon>Bacteria</taxon>
        <taxon>Pseudomonadati</taxon>
        <taxon>Pseudomonadota</taxon>
        <taxon>Alphaproteobacteria</taxon>
        <taxon>Hyphomicrobiales</taxon>
        <taxon>Nitrobacteraceae</taxon>
        <taxon>Afipia</taxon>
    </lineage>
</organism>
<gene>
    <name evidence="2" type="ORF">BN961_02834</name>
</gene>
<evidence type="ECO:0000256" key="1">
    <source>
        <dbReference type="SAM" id="Phobius"/>
    </source>
</evidence>
<keyword evidence="3" id="KW-1185">Reference proteome</keyword>
<accession>A0A090N827</accession>
<feature type="transmembrane region" description="Helical" evidence="1">
    <location>
        <begin position="37"/>
        <end position="60"/>
    </location>
</feature>
<keyword evidence="1" id="KW-0812">Transmembrane</keyword>
<dbReference type="EMBL" id="CCAZ020000002">
    <property type="protein sequence ID" value="CEG09408.1"/>
    <property type="molecule type" value="Genomic_DNA"/>
</dbReference>
<protein>
    <submittedName>
        <fullName evidence="2">Uncharacterized protein</fullName>
    </submittedName>
</protein>
<sequence>MSLMRVLLEPVRSAEPPTISGTAGISTSSARSDAVRVAMSFGASASAAFILATASLSAFAGRSPFMRRSNSARCPASLEASFFAHSA</sequence>
<evidence type="ECO:0000313" key="2">
    <source>
        <dbReference type="EMBL" id="CEG09408.1"/>
    </source>
</evidence>
<dbReference type="Proteomes" id="UP000035762">
    <property type="component" value="Unassembled WGS sequence"/>
</dbReference>